<feature type="region of interest" description="Disordered" evidence="1">
    <location>
        <begin position="42"/>
        <end position="118"/>
    </location>
</feature>
<evidence type="ECO:0000256" key="2">
    <source>
        <dbReference type="SAM" id="Phobius"/>
    </source>
</evidence>
<proteinExistence type="predicted"/>
<dbReference type="Proteomes" id="UP001642360">
    <property type="component" value="Unassembled WGS sequence"/>
</dbReference>
<keyword evidence="4" id="KW-1185">Reference proteome</keyword>
<protein>
    <submittedName>
        <fullName evidence="3">Uncharacterized protein</fullName>
    </submittedName>
</protein>
<feature type="compositionally biased region" description="Polar residues" evidence="1">
    <location>
        <begin position="10"/>
        <end position="20"/>
    </location>
</feature>
<sequence length="137" mass="14938">MSQPVEVYPNTVTRQPSSHSNGSFGAVFIVLAVIVVALQPTPRHSHGHSHSHGNGHGHHLKGKQNHGSRPKEGDVRPNHNFQSRDQGDIEFGFDQKRNPTAKMATNGKGKGSMQSGNGEIRGEMMIMNSELVHDTTE</sequence>
<accession>A0ABC8UPM7</accession>
<feature type="compositionally biased region" description="Basic residues" evidence="1">
    <location>
        <begin position="43"/>
        <end position="68"/>
    </location>
</feature>
<gene>
    <name evidence="3" type="ORF">ILEXP_LOCUS52968</name>
</gene>
<feature type="transmembrane region" description="Helical" evidence="2">
    <location>
        <begin position="20"/>
        <end position="38"/>
    </location>
</feature>
<evidence type="ECO:0000313" key="3">
    <source>
        <dbReference type="EMBL" id="CAK9182749.1"/>
    </source>
</evidence>
<keyword evidence="2" id="KW-0472">Membrane</keyword>
<dbReference type="AlphaFoldDB" id="A0ABC8UPM7"/>
<dbReference type="EMBL" id="CAUOFW020008425">
    <property type="protein sequence ID" value="CAK9182749.1"/>
    <property type="molecule type" value="Genomic_DNA"/>
</dbReference>
<evidence type="ECO:0000256" key="1">
    <source>
        <dbReference type="SAM" id="MobiDB-lite"/>
    </source>
</evidence>
<reference evidence="3 4" key="1">
    <citation type="submission" date="2024-02" db="EMBL/GenBank/DDBJ databases">
        <authorList>
            <person name="Vignale AGUSTIN F."/>
            <person name="Sosa J E."/>
            <person name="Modenutti C."/>
        </authorList>
    </citation>
    <scope>NUCLEOTIDE SEQUENCE [LARGE SCALE GENOMIC DNA]</scope>
</reference>
<evidence type="ECO:0000313" key="4">
    <source>
        <dbReference type="Proteomes" id="UP001642360"/>
    </source>
</evidence>
<organism evidence="3 4">
    <name type="scientific">Ilex paraguariensis</name>
    <name type="common">yerba mate</name>
    <dbReference type="NCBI Taxonomy" id="185542"/>
    <lineage>
        <taxon>Eukaryota</taxon>
        <taxon>Viridiplantae</taxon>
        <taxon>Streptophyta</taxon>
        <taxon>Embryophyta</taxon>
        <taxon>Tracheophyta</taxon>
        <taxon>Spermatophyta</taxon>
        <taxon>Magnoliopsida</taxon>
        <taxon>eudicotyledons</taxon>
        <taxon>Gunneridae</taxon>
        <taxon>Pentapetalae</taxon>
        <taxon>asterids</taxon>
        <taxon>campanulids</taxon>
        <taxon>Aquifoliales</taxon>
        <taxon>Aquifoliaceae</taxon>
        <taxon>Ilex</taxon>
    </lineage>
</organism>
<comment type="caution">
    <text evidence="3">The sequence shown here is derived from an EMBL/GenBank/DDBJ whole genome shotgun (WGS) entry which is preliminary data.</text>
</comment>
<keyword evidence="2" id="KW-1133">Transmembrane helix</keyword>
<name>A0ABC8UPM7_9AQUA</name>
<feature type="region of interest" description="Disordered" evidence="1">
    <location>
        <begin position="1"/>
        <end position="20"/>
    </location>
</feature>
<keyword evidence="2" id="KW-0812">Transmembrane</keyword>